<comment type="caution">
    <text evidence="2">The sequence shown here is derived from an EMBL/GenBank/DDBJ whole genome shotgun (WGS) entry which is preliminary data.</text>
</comment>
<dbReference type="SUPFAM" id="SSF46934">
    <property type="entry name" value="UBA-like"/>
    <property type="match status" value="1"/>
</dbReference>
<dbReference type="Gene3D" id="1.10.8.10">
    <property type="entry name" value="DNA helicase RuvA subunit, C-terminal domain"/>
    <property type="match status" value="1"/>
</dbReference>
<dbReference type="Proteomes" id="UP000238081">
    <property type="component" value="Unassembled WGS sequence"/>
</dbReference>
<dbReference type="Pfam" id="PF14242">
    <property type="entry name" value="DUF4342"/>
    <property type="match status" value="1"/>
</dbReference>
<dbReference type="EMBL" id="LRDH01000107">
    <property type="protein sequence ID" value="PPV14746.1"/>
    <property type="molecule type" value="Genomic_DNA"/>
</dbReference>
<dbReference type="InterPro" id="IPR025642">
    <property type="entry name" value="DUF4342"/>
</dbReference>
<dbReference type="InterPro" id="IPR009060">
    <property type="entry name" value="UBA-like_sf"/>
</dbReference>
<sequence>MENITLEQVDVVRERCNVSYAQAKEALEACNGDVLEAIIYIEQNQKKENENSETKDNEYTFNAISMEELKNLIKGLIEKGNVTRIKIKKDDKEILDIPVNAGIAASVIAITIPPILAAVVIAAIATQITIEVTKEDGSVEVINKYVTQVANDVKNKASDLADVVKNKVNDVKTEVKNSKDEDGKTFTGGETIYTYTVDFEEEKRNNSDEN</sequence>
<protein>
    <submittedName>
        <fullName evidence="2">Ubiquitin</fullName>
    </submittedName>
</protein>
<dbReference type="RefSeq" id="WP_027637249.1">
    <property type="nucleotide sequence ID" value="NZ_CAVLFH010000001.1"/>
</dbReference>
<reference evidence="2 3" key="1">
    <citation type="submission" date="2016-01" db="EMBL/GenBank/DDBJ databases">
        <title>Characterization of the Clostridium difficile lineages that are prevalent in Hong Kong and China.</title>
        <authorList>
            <person name="Kwok J.S.-L."/>
            <person name="Lam W.-Y."/>
            <person name="Ip M."/>
            <person name="Chan T.-F."/>
            <person name="Hawkey P.M."/>
            <person name="Tsui S.K.-W."/>
        </authorList>
    </citation>
    <scope>NUCLEOTIDE SEQUENCE [LARGE SCALE GENOMIC DNA]</scope>
    <source>
        <strain evidence="2 3">300064</strain>
    </source>
</reference>
<accession>A0A2S7FAF5</accession>
<dbReference type="CDD" id="cd14360">
    <property type="entry name" value="UBA_NAC_like_bac"/>
    <property type="match status" value="1"/>
</dbReference>
<proteinExistence type="predicted"/>
<evidence type="ECO:0000313" key="3">
    <source>
        <dbReference type="Proteomes" id="UP000238081"/>
    </source>
</evidence>
<name>A0A2S7FAF5_CLOBU</name>
<evidence type="ECO:0000313" key="2">
    <source>
        <dbReference type="EMBL" id="PPV14746.1"/>
    </source>
</evidence>
<evidence type="ECO:0000259" key="1">
    <source>
        <dbReference type="Pfam" id="PF14242"/>
    </source>
</evidence>
<gene>
    <name evidence="2" type="ORF">AWN73_03255</name>
</gene>
<dbReference type="AlphaFoldDB" id="A0A2S7FAF5"/>
<feature type="domain" description="DUF4342" evidence="1">
    <location>
        <begin position="64"/>
        <end position="134"/>
    </location>
</feature>
<organism evidence="2 3">
    <name type="scientific">Clostridium butyricum</name>
    <dbReference type="NCBI Taxonomy" id="1492"/>
    <lineage>
        <taxon>Bacteria</taxon>
        <taxon>Bacillati</taxon>
        <taxon>Bacillota</taxon>
        <taxon>Clostridia</taxon>
        <taxon>Eubacteriales</taxon>
        <taxon>Clostridiaceae</taxon>
        <taxon>Clostridium</taxon>
    </lineage>
</organism>